<organism evidence="1 2">
    <name type="scientific">Glaciimonas immobilis</name>
    <dbReference type="NCBI Taxonomy" id="728004"/>
    <lineage>
        <taxon>Bacteria</taxon>
        <taxon>Pseudomonadati</taxon>
        <taxon>Pseudomonadota</taxon>
        <taxon>Betaproteobacteria</taxon>
        <taxon>Burkholderiales</taxon>
        <taxon>Oxalobacteraceae</taxon>
        <taxon>Glaciimonas</taxon>
    </lineage>
</organism>
<sequence>MTDKTSRRYLFVAIDRATRWVYMEIYADQTENSNTDFLIKVKKPAPLKSLSFSPTTAANLRIASPLRKKKLVASIYLIVFARNLRLNIA</sequence>
<evidence type="ECO:0008006" key="3">
    <source>
        <dbReference type="Google" id="ProtNLM"/>
    </source>
</evidence>
<gene>
    <name evidence="1" type="ORF">HNR39_004114</name>
</gene>
<dbReference type="EMBL" id="JACHHQ010000012">
    <property type="protein sequence ID" value="MBB5202250.1"/>
    <property type="molecule type" value="Genomic_DNA"/>
</dbReference>
<protein>
    <recommendedName>
        <fullName evidence="3">Integrase catalytic domain-containing protein</fullName>
    </recommendedName>
</protein>
<keyword evidence="2" id="KW-1185">Reference proteome</keyword>
<name>A0A840S0T7_9BURK</name>
<comment type="caution">
    <text evidence="1">The sequence shown here is derived from an EMBL/GenBank/DDBJ whole genome shotgun (WGS) entry which is preliminary data.</text>
</comment>
<dbReference type="Proteomes" id="UP000571084">
    <property type="component" value="Unassembled WGS sequence"/>
</dbReference>
<evidence type="ECO:0000313" key="2">
    <source>
        <dbReference type="Proteomes" id="UP000571084"/>
    </source>
</evidence>
<proteinExistence type="predicted"/>
<dbReference type="AlphaFoldDB" id="A0A840S0T7"/>
<reference evidence="1 2" key="1">
    <citation type="submission" date="2020-08" db="EMBL/GenBank/DDBJ databases">
        <title>Genomic Encyclopedia of Type Strains, Phase IV (KMG-IV): sequencing the most valuable type-strain genomes for metagenomic binning, comparative biology and taxonomic classification.</title>
        <authorList>
            <person name="Goeker M."/>
        </authorList>
    </citation>
    <scope>NUCLEOTIDE SEQUENCE [LARGE SCALE GENOMIC DNA]</scope>
    <source>
        <strain evidence="1 2">DSM 23240</strain>
    </source>
</reference>
<accession>A0A840S0T7</accession>
<evidence type="ECO:0000313" key="1">
    <source>
        <dbReference type="EMBL" id="MBB5202250.1"/>
    </source>
</evidence>